<proteinExistence type="inferred from homology"/>
<comment type="pathway">
    <text evidence="6">Cell wall biogenesis; peptidoglycan biosynthesis.</text>
</comment>
<dbReference type="Proteomes" id="UP000218890">
    <property type="component" value="Chromosome"/>
</dbReference>
<keyword evidence="6" id="KW-0573">Peptidoglycan synthesis</keyword>
<protein>
    <recommendedName>
        <fullName evidence="6">Peptidoglycan glycosyltransferase MrdB</fullName>
        <shortName evidence="6">PGT</shortName>
        <ecNumber evidence="6">2.4.99.28</ecNumber>
    </recommendedName>
    <alternativeName>
        <fullName evidence="6">Cell elongation protein RodA</fullName>
    </alternativeName>
    <alternativeName>
        <fullName evidence="6">Cell wall polymerase</fullName>
    </alternativeName>
    <alternativeName>
        <fullName evidence="6">Peptidoglycan polymerase</fullName>
        <shortName evidence="6">PG polymerase</shortName>
    </alternativeName>
</protein>
<keyword evidence="6" id="KW-1003">Cell membrane</keyword>
<keyword evidence="6" id="KW-0808">Transferase</keyword>
<dbReference type="GO" id="GO:0005886">
    <property type="term" value="C:plasma membrane"/>
    <property type="evidence" value="ECO:0007669"/>
    <property type="project" value="UniProtKB-SubCell"/>
</dbReference>
<organism evidence="7 8">
    <name type="scientific">Halorhodospira halochloris</name>
    <name type="common">Ectothiorhodospira halochloris</name>
    <dbReference type="NCBI Taxonomy" id="1052"/>
    <lineage>
        <taxon>Bacteria</taxon>
        <taxon>Pseudomonadati</taxon>
        <taxon>Pseudomonadota</taxon>
        <taxon>Gammaproteobacteria</taxon>
        <taxon>Chromatiales</taxon>
        <taxon>Ectothiorhodospiraceae</taxon>
        <taxon>Halorhodospira</taxon>
    </lineage>
</organism>
<dbReference type="EMBL" id="AP017372">
    <property type="protein sequence ID" value="BAU56496.1"/>
    <property type="molecule type" value="Genomic_DNA"/>
</dbReference>
<dbReference type="GO" id="GO:0032153">
    <property type="term" value="C:cell division site"/>
    <property type="evidence" value="ECO:0007669"/>
    <property type="project" value="TreeGrafter"/>
</dbReference>
<dbReference type="InterPro" id="IPR011923">
    <property type="entry name" value="RodA/MrdB"/>
</dbReference>
<feature type="transmembrane region" description="Helical" evidence="6">
    <location>
        <begin position="282"/>
        <end position="303"/>
    </location>
</feature>
<keyword evidence="6" id="KW-0328">Glycosyltransferase</keyword>
<sequence>MNTSTALPDHRGVNVRQSFLQSRLHIDGTMATALLVLAVFGVAVLYSAFGEDWAQTQQQVIRVSLGFLALFVFAQIPPRTLRRWAPWIFGLGLALLLTVMIKGAIGQGAQRWIEIGFIRFQPAELMKLALPIMIAWLLADSDVPPRPSRVLLAIGLILVPTALIVLQPDLGTAVLVAAAGLFVLFIAGISWRWIAGGLATLCVSVPLLWFFVMHDYQRARVMTFINPESDPLGAGYHIIQSKIAIGSGGLFGKGWLNGSQAHLEFIPERHTDFVLAVVAEEFGLVGVAQLLAVYLIVVGRGLYIAAMAQDNFSRLLASSISLTFFTYVVINAGMVSGLLPVVGLPLPLISFGGSSLVTVMAAFGILMAIHTHRRLWT</sequence>
<dbReference type="GO" id="GO:0009252">
    <property type="term" value="P:peptidoglycan biosynthetic process"/>
    <property type="evidence" value="ECO:0007669"/>
    <property type="project" value="UniProtKB-UniRule"/>
</dbReference>
<feature type="transmembrane region" description="Helical" evidence="6">
    <location>
        <begin position="60"/>
        <end position="78"/>
    </location>
</feature>
<dbReference type="PANTHER" id="PTHR30474">
    <property type="entry name" value="CELL CYCLE PROTEIN"/>
    <property type="match status" value="1"/>
</dbReference>
<dbReference type="GO" id="GO:0008955">
    <property type="term" value="F:peptidoglycan glycosyltransferase activity"/>
    <property type="evidence" value="ECO:0007669"/>
    <property type="project" value="UniProtKB-UniRule"/>
</dbReference>
<evidence type="ECO:0000256" key="6">
    <source>
        <dbReference type="HAMAP-Rule" id="MF_02079"/>
    </source>
</evidence>
<feature type="transmembrane region" description="Helical" evidence="6">
    <location>
        <begin position="151"/>
        <end position="184"/>
    </location>
</feature>
<keyword evidence="8" id="KW-1185">Reference proteome</keyword>
<feature type="transmembrane region" description="Helical" evidence="6">
    <location>
        <begin position="28"/>
        <end position="48"/>
    </location>
</feature>
<keyword evidence="5 6" id="KW-0472">Membrane</keyword>
<evidence type="ECO:0000256" key="1">
    <source>
        <dbReference type="ARBA" id="ARBA00004141"/>
    </source>
</evidence>
<comment type="similarity">
    <text evidence="6">Belongs to the SEDS family. MrdB/RodA subfamily.</text>
</comment>
<evidence type="ECO:0000256" key="4">
    <source>
        <dbReference type="ARBA" id="ARBA00022989"/>
    </source>
</evidence>
<evidence type="ECO:0000313" key="8">
    <source>
        <dbReference type="Proteomes" id="UP000218890"/>
    </source>
</evidence>
<dbReference type="RefSeq" id="WP_096406425.1">
    <property type="nucleotide sequence ID" value="NZ_AP017372.2"/>
</dbReference>
<dbReference type="GO" id="GO:0008360">
    <property type="term" value="P:regulation of cell shape"/>
    <property type="evidence" value="ECO:0007669"/>
    <property type="project" value="UniProtKB-KW"/>
</dbReference>
<evidence type="ECO:0000313" key="7">
    <source>
        <dbReference type="EMBL" id="BAU56496.1"/>
    </source>
</evidence>
<keyword evidence="2 6" id="KW-0812">Transmembrane</keyword>
<feature type="transmembrane region" description="Helical" evidence="6">
    <location>
        <begin position="315"/>
        <end position="342"/>
    </location>
</feature>
<dbReference type="UniPathway" id="UPA00219"/>
<comment type="catalytic activity">
    <reaction evidence="6">
        <text>[GlcNAc-(1-&gt;4)-Mur2Ac(oyl-L-Ala-gamma-D-Glu-L-Lys-D-Ala-D-Ala)](n)-di-trans,octa-cis-undecaprenyl diphosphate + beta-D-GlcNAc-(1-&gt;4)-Mur2Ac(oyl-L-Ala-gamma-D-Glu-L-Lys-D-Ala-D-Ala)-di-trans,octa-cis-undecaprenyl diphosphate = [GlcNAc-(1-&gt;4)-Mur2Ac(oyl-L-Ala-gamma-D-Glu-L-Lys-D-Ala-D-Ala)](n+1)-di-trans,octa-cis-undecaprenyl diphosphate + di-trans,octa-cis-undecaprenyl diphosphate + H(+)</text>
        <dbReference type="Rhea" id="RHEA:23708"/>
        <dbReference type="Rhea" id="RHEA-COMP:9602"/>
        <dbReference type="Rhea" id="RHEA-COMP:9603"/>
        <dbReference type="ChEBI" id="CHEBI:15378"/>
        <dbReference type="ChEBI" id="CHEBI:58405"/>
        <dbReference type="ChEBI" id="CHEBI:60033"/>
        <dbReference type="ChEBI" id="CHEBI:78435"/>
        <dbReference type="EC" id="2.4.99.28"/>
    </reaction>
</comment>
<dbReference type="NCBIfam" id="TIGR02210">
    <property type="entry name" value="rodA_shape"/>
    <property type="match status" value="1"/>
</dbReference>
<evidence type="ECO:0000256" key="5">
    <source>
        <dbReference type="ARBA" id="ARBA00023136"/>
    </source>
</evidence>
<keyword evidence="3 6" id="KW-0133">Cell shape</keyword>
<comment type="function">
    <text evidence="6">Peptidoglycan polymerase that is essential for cell wall elongation.</text>
</comment>
<dbReference type="GO" id="GO:0071555">
    <property type="term" value="P:cell wall organization"/>
    <property type="evidence" value="ECO:0007669"/>
    <property type="project" value="UniProtKB-KW"/>
</dbReference>
<feature type="transmembrane region" description="Helical" evidence="6">
    <location>
        <begin position="84"/>
        <end position="105"/>
    </location>
</feature>
<dbReference type="PANTHER" id="PTHR30474:SF1">
    <property type="entry name" value="PEPTIDOGLYCAN GLYCOSYLTRANSFERASE MRDB"/>
    <property type="match status" value="1"/>
</dbReference>
<name>A0A0X8X6I5_HALHR</name>
<dbReference type="HAMAP" id="MF_02079">
    <property type="entry name" value="PGT_RodA"/>
    <property type="match status" value="1"/>
</dbReference>
<keyword evidence="6" id="KW-0997">Cell inner membrane</keyword>
<feature type="transmembrane region" description="Helical" evidence="6">
    <location>
        <begin position="191"/>
        <end position="212"/>
    </location>
</feature>
<keyword evidence="6" id="KW-0961">Cell wall biogenesis/degradation</keyword>
<dbReference type="InterPro" id="IPR001182">
    <property type="entry name" value="FtsW/RodA"/>
</dbReference>
<reference evidence="7" key="1">
    <citation type="submission" date="2016-02" db="EMBL/GenBank/DDBJ databases">
        <title>Halorhodospira halochloris DSM-1059 complete genome, version 2.</title>
        <authorList>
            <person name="Tsukatani Y."/>
        </authorList>
    </citation>
    <scope>NUCLEOTIDE SEQUENCE</scope>
    <source>
        <strain evidence="7">DSM 1059</strain>
    </source>
</reference>
<dbReference type="OrthoDB" id="9768187at2"/>
<dbReference type="KEGG" id="hhk:HH1059_24230"/>
<dbReference type="Pfam" id="PF01098">
    <property type="entry name" value="FTSW_RODA_SPOVE"/>
    <property type="match status" value="1"/>
</dbReference>
<feature type="transmembrane region" description="Helical" evidence="6">
    <location>
        <begin position="348"/>
        <end position="369"/>
    </location>
</feature>
<dbReference type="AlphaFoldDB" id="A0A0X8X6I5"/>
<keyword evidence="4 6" id="KW-1133">Transmembrane helix</keyword>
<gene>
    <name evidence="6 7" type="primary">mrdB</name>
    <name evidence="6" type="synonym">rodA</name>
    <name evidence="7" type="ORF">HH1059_24230</name>
</gene>
<comment type="subcellular location">
    <subcellularLocation>
        <location evidence="6">Cell inner membrane</location>
        <topology evidence="6">Multi-pass membrane protein</topology>
    </subcellularLocation>
    <subcellularLocation>
        <location evidence="1">Membrane</location>
        <topology evidence="1">Multi-pass membrane protein</topology>
    </subcellularLocation>
</comment>
<evidence type="ECO:0000256" key="3">
    <source>
        <dbReference type="ARBA" id="ARBA00022960"/>
    </source>
</evidence>
<dbReference type="GO" id="GO:0051301">
    <property type="term" value="P:cell division"/>
    <property type="evidence" value="ECO:0007669"/>
    <property type="project" value="InterPro"/>
</dbReference>
<evidence type="ECO:0000256" key="2">
    <source>
        <dbReference type="ARBA" id="ARBA00022692"/>
    </source>
</evidence>
<dbReference type="EC" id="2.4.99.28" evidence="6"/>
<accession>A0A0X8X6I5</accession>
<dbReference type="GO" id="GO:0015648">
    <property type="term" value="F:lipid-linked peptidoglycan transporter activity"/>
    <property type="evidence" value="ECO:0007669"/>
    <property type="project" value="TreeGrafter"/>
</dbReference>